<protein>
    <submittedName>
        <fullName evidence="2">Uncharacterized protein</fullName>
    </submittedName>
</protein>
<reference evidence="2 3" key="1">
    <citation type="journal article" date="2016" name="Mol. Biol. Evol.">
        <title>Comparative Genomics of Early-Diverging Mushroom-Forming Fungi Provides Insights into the Origins of Lignocellulose Decay Capabilities.</title>
        <authorList>
            <person name="Nagy L.G."/>
            <person name="Riley R."/>
            <person name="Tritt A."/>
            <person name="Adam C."/>
            <person name="Daum C."/>
            <person name="Floudas D."/>
            <person name="Sun H."/>
            <person name="Yadav J.S."/>
            <person name="Pangilinan J."/>
            <person name="Larsson K.H."/>
            <person name="Matsuura K."/>
            <person name="Barry K."/>
            <person name="Labutti K."/>
            <person name="Kuo R."/>
            <person name="Ohm R.A."/>
            <person name="Bhattacharya S.S."/>
            <person name="Shirouzu T."/>
            <person name="Yoshinaga Y."/>
            <person name="Martin F.M."/>
            <person name="Grigoriev I.V."/>
            <person name="Hibbett D.S."/>
        </authorList>
    </citation>
    <scope>NUCLEOTIDE SEQUENCE [LARGE SCALE GENOMIC DNA]</scope>
    <source>
        <strain evidence="2 3">HHB9708</strain>
    </source>
</reference>
<name>A0A164X6E2_9AGAM</name>
<proteinExistence type="predicted"/>
<dbReference type="EMBL" id="KV419401">
    <property type="protein sequence ID" value="KZS95676.1"/>
    <property type="molecule type" value="Genomic_DNA"/>
</dbReference>
<evidence type="ECO:0000313" key="3">
    <source>
        <dbReference type="Proteomes" id="UP000076722"/>
    </source>
</evidence>
<sequence>MSSSVTPAQRSASLEEQKRLQDEIARQFRERVEAIQRSIEVAGRTINTPHPVAPNRFPDDFVLPKGLEDHELNQDLADLNKAPLDLNVLMMALLVAVIPQLIVPLLRKLFRTNEEVRIANEAAALHQRMTRLGLENGWSMEDLQKIRLPTLDPPSTLQTIFLWTLISFQLGVYFIVLMALIQQMMRVYVWQTSTARRMRTRNKPKKPESNKKK</sequence>
<organism evidence="2 3">
    <name type="scientific">Sistotremastrum niveocremeum HHB9708</name>
    <dbReference type="NCBI Taxonomy" id="1314777"/>
    <lineage>
        <taxon>Eukaryota</taxon>
        <taxon>Fungi</taxon>
        <taxon>Dikarya</taxon>
        <taxon>Basidiomycota</taxon>
        <taxon>Agaricomycotina</taxon>
        <taxon>Agaricomycetes</taxon>
        <taxon>Sistotremastrales</taxon>
        <taxon>Sistotremastraceae</taxon>
        <taxon>Sertulicium</taxon>
        <taxon>Sertulicium niveocremeum</taxon>
    </lineage>
</organism>
<keyword evidence="1" id="KW-0812">Transmembrane</keyword>
<dbReference type="AlphaFoldDB" id="A0A164X6E2"/>
<keyword evidence="1" id="KW-1133">Transmembrane helix</keyword>
<gene>
    <name evidence="2" type="ORF">SISNIDRAFT_452329</name>
</gene>
<accession>A0A164X6E2</accession>
<feature type="transmembrane region" description="Helical" evidence="1">
    <location>
        <begin position="86"/>
        <end position="106"/>
    </location>
</feature>
<evidence type="ECO:0000256" key="1">
    <source>
        <dbReference type="SAM" id="Phobius"/>
    </source>
</evidence>
<feature type="transmembrane region" description="Helical" evidence="1">
    <location>
        <begin position="160"/>
        <end position="181"/>
    </location>
</feature>
<evidence type="ECO:0000313" key="2">
    <source>
        <dbReference type="EMBL" id="KZS95676.1"/>
    </source>
</evidence>
<keyword evidence="3" id="KW-1185">Reference proteome</keyword>
<keyword evidence="1" id="KW-0472">Membrane</keyword>
<dbReference type="Proteomes" id="UP000076722">
    <property type="component" value="Unassembled WGS sequence"/>
</dbReference>